<organism evidence="3 4">
    <name type="scientific">Paspalum vaginatum</name>
    <name type="common">seashore paspalum</name>
    <dbReference type="NCBI Taxonomy" id="158149"/>
    <lineage>
        <taxon>Eukaryota</taxon>
        <taxon>Viridiplantae</taxon>
        <taxon>Streptophyta</taxon>
        <taxon>Embryophyta</taxon>
        <taxon>Tracheophyta</taxon>
        <taxon>Spermatophyta</taxon>
        <taxon>Magnoliopsida</taxon>
        <taxon>Liliopsida</taxon>
        <taxon>Poales</taxon>
        <taxon>Poaceae</taxon>
        <taxon>PACMAD clade</taxon>
        <taxon>Panicoideae</taxon>
        <taxon>Andropogonodae</taxon>
        <taxon>Paspaleae</taxon>
        <taxon>Paspalinae</taxon>
        <taxon>Paspalum</taxon>
    </lineage>
</organism>
<keyword evidence="2" id="KW-1133">Transmembrane helix</keyword>
<evidence type="ECO:0000256" key="1">
    <source>
        <dbReference type="SAM" id="MobiDB-lite"/>
    </source>
</evidence>
<proteinExistence type="predicted"/>
<evidence type="ECO:0000313" key="4">
    <source>
        <dbReference type="Proteomes" id="UP001164776"/>
    </source>
</evidence>
<evidence type="ECO:0000256" key="2">
    <source>
        <dbReference type="SAM" id="Phobius"/>
    </source>
</evidence>
<dbReference type="EMBL" id="MU629463">
    <property type="protein sequence ID" value="KAJ1256868.1"/>
    <property type="molecule type" value="Genomic_DNA"/>
</dbReference>
<dbReference type="AlphaFoldDB" id="A0A9W8CFH0"/>
<sequence>MAAVFRSDGAGPYLASSTTGEPWRSSSTTKRASSALRAVFRDLGTDPTIGASTDRGFTTDGRWLLSCSYNGESVISASPTTQIPLGQLLLSPARLDHRDRQVTDGVNSEEASGSSIQTPWASEFFLFTEQYDDQCSVIQFLKFFVLKEFATIRKDFYFHVGVVIPNSFNIFIVLCYMYLLIFFYTLHYLAFTN</sequence>
<feature type="transmembrane region" description="Helical" evidence="2">
    <location>
        <begin position="156"/>
        <end position="184"/>
    </location>
</feature>
<keyword evidence="2" id="KW-0472">Membrane</keyword>
<protein>
    <submittedName>
        <fullName evidence="3">Uncharacterized protein</fullName>
    </submittedName>
</protein>
<evidence type="ECO:0000313" key="3">
    <source>
        <dbReference type="EMBL" id="KAJ1256868.1"/>
    </source>
</evidence>
<keyword evidence="2" id="KW-0812">Transmembrane</keyword>
<feature type="region of interest" description="Disordered" evidence="1">
    <location>
        <begin position="1"/>
        <end position="30"/>
    </location>
</feature>
<accession>A0A9W8CFH0</accession>
<gene>
    <name evidence="3" type="ORF">BS78_K281400</name>
</gene>
<keyword evidence="4" id="KW-1185">Reference proteome</keyword>
<reference evidence="3 4" key="1">
    <citation type="submission" date="2022-10" db="EMBL/GenBank/DDBJ databases">
        <title>WGS assembly of Paspalum vaginatum 540-79.</title>
        <authorList>
            <person name="Sun G."/>
            <person name="Wase N."/>
            <person name="Shu S."/>
            <person name="Jenkins J."/>
            <person name="Zhou B."/>
            <person name="Torres-Rodriguez J."/>
            <person name="Chen C."/>
            <person name="Sandor L."/>
            <person name="Plott C."/>
            <person name="Yoshinga Y."/>
            <person name="Daum C."/>
            <person name="Qi P."/>
            <person name="Barry K."/>
            <person name="Lipzen A."/>
            <person name="Berry L."/>
            <person name="Pedersen C."/>
            <person name="Gottilla T."/>
            <person name="Foltz A."/>
            <person name="Yu H."/>
            <person name="O'Malley R."/>
            <person name="Zhang C."/>
            <person name="Devos K."/>
            <person name="Sigmon B."/>
            <person name="Yu B."/>
            <person name="Obata T."/>
            <person name="Schmutz J."/>
            <person name="Schnable J."/>
        </authorList>
    </citation>
    <scope>NUCLEOTIDE SEQUENCE [LARGE SCALE GENOMIC DNA]</scope>
    <source>
        <strain evidence="4">cv. 540-79</strain>
    </source>
</reference>
<name>A0A9W8CFH0_9POAL</name>
<comment type="caution">
    <text evidence="3">The sequence shown here is derived from an EMBL/GenBank/DDBJ whole genome shotgun (WGS) entry which is preliminary data.</text>
</comment>
<dbReference type="Proteomes" id="UP001164776">
    <property type="component" value="Unassembled WGS sequence"/>
</dbReference>